<dbReference type="InterPro" id="IPR038377">
    <property type="entry name" value="Na/Glc_symporter_sf"/>
</dbReference>
<keyword evidence="6 7" id="KW-0472">Membrane</keyword>
<dbReference type="AlphaFoldDB" id="A0A7W7WE76"/>
<dbReference type="PANTHER" id="PTHR48086:SF8">
    <property type="entry name" value="MONOCARBOXYLIC ACID PERMEASE"/>
    <property type="match status" value="1"/>
</dbReference>
<comment type="caution">
    <text evidence="8">The sequence shown here is derived from an EMBL/GenBank/DDBJ whole genome shotgun (WGS) entry which is preliminary data.</text>
</comment>
<feature type="non-terminal residue" evidence="8">
    <location>
        <position position="138"/>
    </location>
</feature>
<evidence type="ECO:0000256" key="1">
    <source>
        <dbReference type="ARBA" id="ARBA00004141"/>
    </source>
</evidence>
<dbReference type="InterPro" id="IPR050277">
    <property type="entry name" value="Sodium:Solute_Symporter"/>
</dbReference>
<keyword evidence="9" id="KW-1185">Reference proteome</keyword>
<dbReference type="Proteomes" id="UP000534286">
    <property type="component" value="Unassembled WGS sequence"/>
</dbReference>
<feature type="transmembrane region" description="Helical" evidence="7">
    <location>
        <begin position="73"/>
        <end position="99"/>
    </location>
</feature>
<evidence type="ECO:0000256" key="2">
    <source>
        <dbReference type="ARBA" id="ARBA00006434"/>
    </source>
</evidence>
<feature type="transmembrane region" description="Helical" evidence="7">
    <location>
        <begin position="6"/>
        <end position="26"/>
    </location>
</feature>
<evidence type="ECO:0000256" key="7">
    <source>
        <dbReference type="SAM" id="Phobius"/>
    </source>
</evidence>
<proteinExistence type="inferred from homology"/>
<sequence length="138" mass="15092">MSEHLTEIIVFSVLFLLVSGMGFVAARWRRPDNLATLDEWGLGGRSFGAWITWFLVGGDLYTAYTFVAVPALLWGAGATGFFAVPYTIVVYPIVFLVLLRLWSVSHVHGFVTPADFVRARFGSPLLALLIAITGIVAT</sequence>
<gene>
    <name evidence="8" type="ORF">FHR32_008863</name>
</gene>
<comment type="subcellular location">
    <subcellularLocation>
        <location evidence="1">Membrane</location>
        <topology evidence="1">Multi-pass membrane protein</topology>
    </subcellularLocation>
</comment>
<accession>A0A7W7WE76</accession>
<keyword evidence="3" id="KW-0813">Transport</keyword>
<evidence type="ECO:0000256" key="6">
    <source>
        <dbReference type="ARBA" id="ARBA00023136"/>
    </source>
</evidence>
<organism evidence="8 9">
    <name type="scientific">Streptosporangium album</name>
    <dbReference type="NCBI Taxonomy" id="47479"/>
    <lineage>
        <taxon>Bacteria</taxon>
        <taxon>Bacillati</taxon>
        <taxon>Actinomycetota</taxon>
        <taxon>Actinomycetes</taxon>
        <taxon>Streptosporangiales</taxon>
        <taxon>Streptosporangiaceae</taxon>
        <taxon>Streptosporangium</taxon>
    </lineage>
</organism>
<feature type="transmembrane region" description="Helical" evidence="7">
    <location>
        <begin position="119"/>
        <end position="137"/>
    </location>
</feature>
<evidence type="ECO:0000256" key="3">
    <source>
        <dbReference type="ARBA" id="ARBA00022448"/>
    </source>
</evidence>
<dbReference type="GO" id="GO:0005886">
    <property type="term" value="C:plasma membrane"/>
    <property type="evidence" value="ECO:0007669"/>
    <property type="project" value="TreeGrafter"/>
</dbReference>
<dbReference type="PANTHER" id="PTHR48086">
    <property type="entry name" value="SODIUM/PROLINE SYMPORTER-RELATED"/>
    <property type="match status" value="1"/>
</dbReference>
<reference evidence="8 9" key="1">
    <citation type="submission" date="2020-08" db="EMBL/GenBank/DDBJ databases">
        <title>Sequencing the genomes of 1000 actinobacteria strains.</title>
        <authorList>
            <person name="Klenk H.-P."/>
        </authorList>
    </citation>
    <scope>NUCLEOTIDE SEQUENCE [LARGE SCALE GENOMIC DNA]</scope>
    <source>
        <strain evidence="8 9">DSM 43023</strain>
    </source>
</reference>
<protein>
    <submittedName>
        <fullName evidence="8">Na+/proline symporter</fullName>
    </submittedName>
</protein>
<keyword evidence="5 7" id="KW-1133">Transmembrane helix</keyword>
<keyword evidence="4 7" id="KW-0812">Transmembrane</keyword>
<evidence type="ECO:0000313" key="8">
    <source>
        <dbReference type="EMBL" id="MBB4944457.1"/>
    </source>
</evidence>
<evidence type="ECO:0000256" key="5">
    <source>
        <dbReference type="ARBA" id="ARBA00022989"/>
    </source>
</evidence>
<dbReference type="EMBL" id="JACHJU010000013">
    <property type="protein sequence ID" value="MBB4944457.1"/>
    <property type="molecule type" value="Genomic_DNA"/>
</dbReference>
<evidence type="ECO:0000313" key="9">
    <source>
        <dbReference type="Proteomes" id="UP000534286"/>
    </source>
</evidence>
<dbReference type="InterPro" id="IPR001734">
    <property type="entry name" value="Na/solute_symporter"/>
</dbReference>
<comment type="similarity">
    <text evidence="2">Belongs to the sodium:solute symporter (SSF) (TC 2.A.21) family.</text>
</comment>
<dbReference type="Gene3D" id="1.20.1730.10">
    <property type="entry name" value="Sodium/glucose cotransporter"/>
    <property type="match status" value="1"/>
</dbReference>
<name>A0A7W7WE76_9ACTN</name>
<dbReference type="PROSITE" id="PS50283">
    <property type="entry name" value="NA_SOLUT_SYMP_3"/>
    <property type="match status" value="1"/>
</dbReference>
<dbReference type="GO" id="GO:0022857">
    <property type="term" value="F:transmembrane transporter activity"/>
    <property type="evidence" value="ECO:0007669"/>
    <property type="project" value="InterPro"/>
</dbReference>
<feature type="transmembrane region" description="Helical" evidence="7">
    <location>
        <begin position="47"/>
        <end position="67"/>
    </location>
</feature>
<evidence type="ECO:0000256" key="4">
    <source>
        <dbReference type="ARBA" id="ARBA00022692"/>
    </source>
</evidence>